<gene>
    <name evidence="10" type="ORF">CUNI_LOCUS82</name>
</gene>
<dbReference type="Proteomes" id="UP000678393">
    <property type="component" value="Unassembled WGS sequence"/>
</dbReference>
<reference evidence="10" key="1">
    <citation type="submission" date="2021-04" db="EMBL/GenBank/DDBJ databases">
        <authorList>
            <consortium name="Molecular Ecology Group"/>
        </authorList>
    </citation>
    <scope>NUCLEOTIDE SEQUENCE</scope>
</reference>
<evidence type="ECO:0000256" key="6">
    <source>
        <dbReference type="ARBA" id="ARBA00023136"/>
    </source>
</evidence>
<dbReference type="EC" id="2.3.1.225" evidence="8"/>
<evidence type="ECO:0000256" key="3">
    <source>
        <dbReference type="ARBA" id="ARBA00022737"/>
    </source>
</evidence>
<dbReference type="Pfam" id="PF01529">
    <property type="entry name" value="DHHC"/>
    <property type="match status" value="1"/>
</dbReference>
<evidence type="ECO:0000256" key="5">
    <source>
        <dbReference type="ARBA" id="ARBA00023043"/>
    </source>
</evidence>
<comment type="subcellular location">
    <subcellularLocation>
        <location evidence="1">Membrane</location>
        <topology evidence="1">Multi-pass membrane protein</topology>
    </subcellularLocation>
</comment>
<dbReference type="SUPFAM" id="SSF48403">
    <property type="entry name" value="Ankyrin repeat"/>
    <property type="match status" value="1"/>
</dbReference>
<keyword evidence="8" id="KW-0808">Transferase</keyword>
<feature type="transmembrane region" description="Helical" evidence="8">
    <location>
        <begin position="348"/>
        <end position="367"/>
    </location>
</feature>
<keyword evidence="3" id="KW-0677">Repeat</keyword>
<dbReference type="Pfam" id="PF12796">
    <property type="entry name" value="Ank_2"/>
    <property type="match status" value="1"/>
</dbReference>
<feature type="repeat" description="ANK" evidence="7">
    <location>
        <begin position="52"/>
        <end position="84"/>
    </location>
</feature>
<organism evidence="10 11">
    <name type="scientific">Candidula unifasciata</name>
    <dbReference type="NCBI Taxonomy" id="100452"/>
    <lineage>
        <taxon>Eukaryota</taxon>
        <taxon>Metazoa</taxon>
        <taxon>Spiralia</taxon>
        <taxon>Lophotrochozoa</taxon>
        <taxon>Mollusca</taxon>
        <taxon>Gastropoda</taxon>
        <taxon>Heterobranchia</taxon>
        <taxon>Euthyneura</taxon>
        <taxon>Panpulmonata</taxon>
        <taxon>Eupulmonata</taxon>
        <taxon>Stylommatophora</taxon>
        <taxon>Helicina</taxon>
        <taxon>Helicoidea</taxon>
        <taxon>Geomitridae</taxon>
        <taxon>Candidula</taxon>
    </lineage>
</organism>
<feature type="repeat" description="ANK" evidence="7">
    <location>
        <begin position="85"/>
        <end position="117"/>
    </location>
</feature>
<evidence type="ECO:0000259" key="9">
    <source>
        <dbReference type="Pfam" id="PF01529"/>
    </source>
</evidence>
<dbReference type="EMBL" id="CAJHNH020000002">
    <property type="protein sequence ID" value="CAG5114524.1"/>
    <property type="molecule type" value="Genomic_DNA"/>
</dbReference>
<evidence type="ECO:0000256" key="8">
    <source>
        <dbReference type="RuleBase" id="RU079119"/>
    </source>
</evidence>
<dbReference type="InterPro" id="IPR002110">
    <property type="entry name" value="Ankyrin_rpt"/>
</dbReference>
<dbReference type="OrthoDB" id="194358at2759"/>
<dbReference type="PANTHER" id="PTHR24161">
    <property type="entry name" value="ANK_REP_REGION DOMAIN-CONTAINING PROTEIN-RELATED"/>
    <property type="match status" value="1"/>
</dbReference>
<dbReference type="SMART" id="SM00248">
    <property type="entry name" value="ANK"/>
    <property type="match status" value="5"/>
</dbReference>
<sequence length="594" mass="67360">MEGQPTPSYKPAPGTQAAAFDMLMNAIGTYQGPVIQQLLNSDPGLVHLKGWHGMTPLHRACLVGDYNIVLMFIEANSDVNAVTDFQETPLHYASKRGFPAVVHLLIRCGAKVDCRDNRGRSALHHAAETGSVEVIKYFEETLGVNTREVDCELQSPMHIVCTHGHMDLFTFLMSKGRSDLRQADAAGNLPVHISSEKGFGHITWSMLCVLGVSVLRQTNKAGYTPVDLVLQNDKHGHKELAPVLQFYSRQQDSYRVSGPTLKWYTLLLFPLLLYTTLIIISQNLSSYQFVVFLLPAVFLFCQNNGFMDHRIDLISRWPNPLFAGIFGAGIFHTVVAYFWILYPYLYTTWWITCLSWTVCPVLLFLYYRLLRQDPGAMVTSAKDPNTGKTLNLVDLCMMHDPQYIYCPVCDIVTTKVTKHCRLCERCYLHMDHHCLFLLKCVASNNHVLFLWLLIIASINMSFYCLGFCLYTRAVLPEVAYTDLFRHLLHTEAWPFSLLCLNVASLMWTSSLIYQQYTVVVKGCTSYFNEWKARQYPLSVHQSLSNFLHFLVNMPLPHTNPHSPLFTPGATPSANIRNIPALPSNNKYLSDIQVI</sequence>
<dbReference type="PANTHER" id="PTHR24161:SF118">
    <property type="entry name" value="PALMITOYLTRANSFERASE"/>
    <property type="match status" value="1"/>
</dbReference>
<keyword evidence="2 8" id="KW-0812">Transmembrane</keyword>
<dbReference type="GO" id="GO:0019706">
    <property type="term" value="F:protein-cysteine S-palmitoyltransferase activity"/>
    <property type="evidence" value="ECO:0007669"/>
    <property type="project" value="UniProtKB-EC"/>
</dbReference>
<evidence type="ECO:0000256" key="2">
    <source>
        <dbReference type="ARBA" id="ARBA00022692"/>
    </source>
</evidence>
<dbReference type="AlphaFoldDB" id="A0A8S3YDD7"/>
<dbReference type="PROSITE" id="PS50297">
    <property type="entry name" value="ANK_REP_REGION"/>
    <property type="match status" value="2"/>
</dbReference>
<evidence type="ECO:0000313" key="11">
    <source>
        <dbReference type="Proteomes" id="UP000678393"/>
    </source>
</evidence>
<keyword evidence="8" id="KW-0012">Acyltransferase</keyword>
<keyword evidence="5 7" id="KW-0040">ANK repeat</keyword>
<keyword evidence="6 8" id="KW-0472">Membrane</keyword>
<feature type="transmembrane region" description="Helical" evidence="8">
    <location>
        <begin position="319"/>
        <end position="342"/>
    </location>
</feature>
<feature type="transmembrane region" description="Helical" evidence="8">
    <location>
        <begin position="448"/>
        <end position="472"/>
    </location>
</feature>
<dbReference type="InterPro" id="IPR036770">
    <property type="entry name" value="Ankyrin_rpt-contain_sf"/>
</dbReference>
<keyword evidence="11" id="KW-1185">Reference proteome</keyword>
<comment type="caution">
    <text evidence="10">The sequence shown here is derived from an EMBL/GenBank/DDBJ whole genome shotgun (WGS) entry which is preliminary data.</text>
</comment>
<proteinExistence type="inferred from homology"/>
<feature type="transmembrane region" description="Helical" evidence="8">
    <location>
        <begin position="492"/>
        <end position="513"/>
    </location>
</feature>
<comment type="catalytic activity">
    <reaction evidence="8">
        <text>L-cysteinyl-[protein] + hexadecanoyl-CoA = S-hexadecanoyl-L-cysteinyl-[protein] + CoA</text>
        <dbReference type="Rhea" id="RHEA:36683"/>
        <dbReference type="Rhea" id="RHEA-COMP:10131"/>
        <dbReference type="Rhea" id="RHEA-COMP:11032"/>
        <dbReference type="ChEBI" id="CHEBI:29950"/>
        <dbReference type="ChEBI" id="CHEBI:57287"/>
        <dbReference type="ChEBI" id="CHEBI:57379"/>
        <dbReference type="ChEBI" id="CHEBI:74151"/>
        <dbReference type="EC" id="2.3.1.225"/>
    </reaction>
</comment>
<dbReference type="InterPro" id="IPR001594">
    <property type="entry name" value="Palmitoyltrfase_DHHC"/>
</dbReference>
<dbReference type="PROSITE" id="PS50216">
    <property type="entry name" value="DHHC"/>
    <property type="match status" value="1"/>
</dbReference>
<dbReference type="GO" id="GO:0016020">
    <property type="term" value="C:membrane"/>
    <property type="evidence" value="ECO:0007669"/>
    <property type="project" value="UniProtKB-SubCell"/>
</dbReference>
<comment type="similarity">
    <text evidence="8">Belongs to the DHHC palmitoyltransferase family.</text>
</comment>
<evidence type="ECO:0000256" key="7">
    <source>
        <dbReference type="PROSITE-ProRule" id="PRU00023"/>
    </source>
</evidence>
<feature type="transmembrane region" description="Helical" evidence="8">
    <location>
        <begin position="287"/>
        <end position="307"/>
    </location>
</feature>
<dbReference type="Gene3D" id="1.25.40.20">
    <property type="entry name" value="Ankyrin repeat-containing domain"/>
    <property type="match status" value="2"/>
</dbReference>
<evidence type="ECO:0000256" key="4">
    <source>
        <dbReference type="ARBA" id="ARBA00022989"/>
    </source>
</evidence>
<dbReference type="Pfam" id="PF00023">
    <property type="entry name" value="Ank"/>
    <property type="match status" value="1"/>
</dbReference>
<dbReference type="PROSITE" id="PS50088">
    <property type="entry name" value="ANK_REPEAT"/>
    <property type="match status" value="2"/>
</dbReference>
<keyword evidence="4 8" id="KW-1133">Transmembrane helix</keyword>
<accession>A0A8S3YDD7</accession>
<evidence type="ECO:0000313" key="10">
    <source>
        <dbReference type="EMBL" id="CAG5114524.1"/>
    </source>
</evidence>
<comment type="domain">
    <text evidence="8">The DHHC domain is required for palmitoyltransferase activity.</text>
</comment>
<name>A0A8S3YDD7_9EUPU</name>
<evidence type="ECO:0000256" key="1">
    <source>
        <dbReference type="ARBA" id="ARBA00004141"/>
    </source>
</evidence>
<feature type="transmembrane region" description="Helical" evidence="8">
    <location>
        <begin position="263"/>
        <end position="281"/>
    </location>
</feature>
<protein>
    <recommendedName>
        <fullName evidence="8">Palmitoyltransferase</fullName>
        <ecNumber evidence="8">2.3.1.225</ecNumber>
    </recommendedName>
</protein>
<feature type="domain" description="Palmitoyltransferase DHHC" evidence="9">
    <location>
        <begin position="405"/>
        <end position="526"/>
    </location>
</feature>